<evidence type="ECO:0000313" key="3">
    <source>
        <dbReference type="Proteomes" id="UP000283269"/>
    </source>
</evidence>
<evidence type="ECO:0000313" key="2">
    <source>
        <dbReference type="EMBL" id="PPQ91298.1"/>
    </source>
</evidence>
<dbReference type="OrthoDB" id="2885124at2759"/>
<dbReference type="Gene3D" id="1.20.1280.50">
    <property type="match status" value="1"/>
</dbReference>
<dbReference type="SUPFAM" id="SSF81383">
    <property type="entry name" value="F-box domain"/>
    <property type="match status" value="1"/>
</dbReference>
<dbReference type="InterPro" id="IPR001810">
    <property type="entry name" value="F-box_dom"/>
</dbReference>
<dbReference type="InterPro" id="IPR036047">
    <property type="entry name" value="F-box-like_dom_sf"/>
</dbReference>
<evidence type="ECO:0000259" key="1">
    <source>
        <dbReference type="PROSITE" id="PS50181"/>
    </source>
</evidence>
<keyword evidence="3" id="KW-1185">Reference proteome</keyword>
<dbReference type="EMBL" id="NHYD01001401">
    <property type="protein sequence ID" value="PPQ91298.1"/>
    <property type="molecule type" value="Genomic_DNA"/>
</dbReference>
<dbReference type="Proteomes" id="UP000283269">
    <property type="component" value="Unassembled WGS sequence"/>
</dbReference>
<protein>
    <recommendedName>
        <fullName evidence="1">F-box domain-containing protein</fullName>
    </recommendedName>
</protein>
<dbReference type="AlphaFoldDB" id="A0A409XKM3"/>
<organism evidence="2 3">
    <name type="scientific">Psilocybe cyanescens</name>
    <dbReference type="NCBI Taxonomy" id="93625"/>
    <lineage>
        <taxon>Eukaryota</taxon>
        <taxon>Fungi</taxon>
        <taxon>Dikarya</taxon>
        <taxon>Basidiomycota</taxon>
        <taxon>Agaricomycotina</taxon>
        <taxon>Agaricomycetes</taxon>
        <taxon>Agaricomycetidae</taxon>
        <taxon>Agaricales</taxon>
        <taxon>Agaricineae</taxon>
        <taxon>Strophariaceae</taxon>
        <taxon>Psilocybe</taxon>
    </lineage>
</organism>
<dbReference type="InParanoid" id="A0A409XKM3"/>
<comment type="caution">
    <text evidence="2">The sequence shown here is derived from an EMBL/GenBank/DDBJ whole genome shotgun (WGS) entry which is preliminary data.</text>
</comment>
<dbReference type="PROSITE" id="PS50181">
    <property type="entry name" value="FBOX"/>
    <property type="match status" value="1"/>
</dbReference>
<feature type="domain" description="F-box" evidence="1">
    <location>
        <begin position="26"/>
        <end position="72"/>
    </location>
</feature>
<accession>A0A409XKM3</accession>
<dbReference type="SMART" id="SM00256">
    <property type="entry name" value="FBOX"/>
    <property type="match status" value="1"/>
</dbReference>
<reference evidence="2 3" key="1">
    <citation type="journal article" date="2018" name="Evol. Lett.">
        <title>Horizontal gene cluster transfer increased hallucinogenic mushroom diversity.</title>
        <authorList>
            <person name="Reynolds H.T."/>
            <person name="Vijayakumar V."/>
            <person name="Gluck-Thaler E."/>
            <person name="Korotkin H.B."/>
            <person name="Matheny P.B."/>
            <person name="Slot J.C."/>
        </authorList>
    </citation>
    <scope>NUCLEOTIDE SEQUENCE [LARGE SCALE GENOMIC DNA]</scope>
    <source>
        <strain evidence="2 3">2631</strain>
    </source>
</reference>
<proteinExistence type="predicted"/>
<dbReference type="Pfam" id="PF12937">
    <property type="entry name" value="F-box-like"/>
    <property type="match status" value="1"/>
</dbReference>
<name>A0A409XKM3_PSICY</name>
<gene>
    <name evidence="2" type="ORF">CVT25_006243</name>
</gene>
<sequence length="503" mass="56841">MAAILSEIAQRLNNNLLIQIQSEGTSVNLMSLPLELLLEILKLLVWKDILRVRRICKYLAEVTRTRDIWLNLVHEHVLANELPPRLERPIEMHSSPELEHLLLLWKSADCRLESNLHPARERIIAAAVKVGDFKRTNLVHLIKGGRWLLVTEQTAAVTYYDLDAPTTSGVQLIADQMALNSLSEVLMDIDYDMHSPFLAFTIAFSLRAGHRDTPQYRQTVEIWRVGVVLDATQHVVGLAAACIASFPHHLEIEWPKALSLLGSNIAFHAAYTHSRTYSHTDPERYIFVVDWTQANENPLQYPWRVVHEEPGGPKIYLLPGGNLFVASNTWYSLIDCSSVPETSCFQDPSQYSFPVIWNIHGPPTMGTTRFFLTETRASFIVYCIAWVYNLTFDCRSVGDAPHLRCGHPLFSVGHVEDTPFIGYKHIILIDRLGEASVFGYPGPFATCEEPTIAYRKFPLSRQLGAHAPLMDEESGRFVYCINQTIQERAAGTKLGVVDFAIDL</sequence>